<organism evidence="3 4">
    <name type="scientific">Fusobacterium necrophorum subsp. funduliforme B35</name>
    <dbReference type="NCBI Taxonomy" id="1226633"/>
    <lineage>
        <taxon>Bacteria</taxon>
        <taxon>Fusobacteriati</taxon>
        <taxon>Fusobacteriota</taxon>
        <taxon>Fusobacteriia</taxon>
        <taxon>Fusobacteriales</taxon>
        <taxon>Fusobacteriaceae</taxon>
        <taxon>Fusobacterium</taxon>
    </lineage>
</organism>
<dbReference type="Gene3D" id="1.10.3210.10">
    <property type="entry name" value="Hypothetical protein af1432"/>
    <property type="match status" value="1"/>
</dbReference>
<dbReference type="InterPro" id="IPR007685">
    <property type="entry name" value="RelA_SpoT"/>
</dbReference>
<evidence type="ECO:0000313" key="3">
    <source>
        <dbReference type="EMBL" id="KID48999.1"/>
    </source>
</evidence>
<comment type="pathway">
    <text evidence="1">Purine metabolism.</text>
</comment>
<dbReference type="SUPFAM" id="SSF81271">
    <property type="entry name" value="TGS-like"/>
    <property type="match status" value="1"/>
</dbReference>
<dbReference type="InterPro" id="IPR045865">
    <property type="entry name" value="ACT-like_dom_sf"/>
</dbReference>
<dbReference type="OrthoDB" id="9805041at2"/>
<dbReference type="Pfam" id="PF13291">
    <property type="entry name" value="ACT_4"/>
    <property type="match status" value="1"/>
</dbReference>
<dbReference type="Pfam" id="PF13328">
    <property type="entry name" value="HD_4"/>
    <property type="match status" value="1"/>
</dbReference>
<dbReference type="NCBIfam" id="TIGR00691">
    <property type="entry name" value="spoT_relA"/>
    <property type="match status" value="1"/>
</dbReference>
<dbReference type="EMBL" id="AUZI01000019">
    <property type="protein sequence ID" value="KID48999.1"/>
    <property type="molecule type" value="Genomic_DNA"/>
</dbReference>
<evidence type="ECO:0000256" key="2">
    <source>
        <dbReference type="RuleBase" id="RU003847"/>
    </source>
</evidence>
<name>A0A017H537_9FUSO</name>
<dbReference type="GO" id="GO:0005886">
    <property type="term" value="C:plasma membrane"/>
    <property type="evidence" value="ECO:0007669"/>
    <property type="project" value="TreeGrafter"/>
</dbReference>
<dbReference type="InterPro" id="IPR002912">
    <property type="entry name" value="ACT_dom"/>
</dbReference>
<dbReference type="RefSeq" id="WP_039122108.1">
    <property type="nucleotide sequence ID" value="NZ_AOJP01000007.1"/>
</dbReference>
<dbReference type="PATRIC" id="fig|1226633.4.peg.1589"/>
<dbReference type="PROSITE" id="PS51880">
    <property type="entry name" value="TGS"/>
    <property type="match status" value="1"/>
</dbReference>
<proteinExistence type="inferred from homology"/>
<dbReference type="Pfam" id="PF04607">
    <property type="entry name" value="RelA_SpoT"/>
    <property type="match status" value="1"/>
</dbReference>
<dbReference type="PROSITE" id="PS51671">
    <property type="entry name" value="ACT"/>
    <property type="match status" value="1"/>
</dbReference>
<dbReference type="InterPro" id="IPR043519">
    <property type="entry name" value="NT_sf"/>
</dbReference>
<dbReference type="GO" id="GO:0015969">
    <property type="term" value="P:guanosine tetraphosphate metabolic process"/>
    <property type="evidence" value="ECO:0007669"/>
    <property type="project" value="InterPro"/>
</dbReference>
<dbReference type="FunFam" id="3.10.20.30:FF:000002">
    <property type="entry name" value="GTP pyrophosphokinase (RelA/SpoT)"/>
    <property type="match status" value="1"/>
</dbReference>
<dbReference type="Proteomes" id="UP000031184">
    <property type="component" value="Unassembled WGS sequence"/>
</dbReference>
<dbReference type="InterPro" id="IPR006674">
    <property type="entry name" value="HD_domain"/>
</dbReference>
<dbReference type="Gene3D" id="3.30.460.10">
    <property type="entry name" value="Beta Polymerase, domain 2"/>
    <property type="match status" value="1"/>
</dbReference>
<dbReference type="SUPFAM" id="SSF55021">
    <property type="entry name" value="ACT-like"/>
    <property type="match status" value="1"/>
</dbReference>
<dbReference type="InterPro" id="IPR004095">
    <property type="entry name" value="TGS"/>
</dbReference>
<dbReference type="PROSITE" id="PS51831">
    <property type="entry name" value="HD"/>
    <property type="match status" value="1"/>
</dbReference>
<keyword evidence="3" id="KW-0378">Hydrolase</keyword>
<dbReference type="InterPro" id="IPR003607">
    <property type="entry name" value="HD/PDEase_dom"/>
</dbReference>
<reference evidence="3 4" key="1">
    <citation type="submission" date="2013-08" db="EMBL/GenBank/DDBJ databases">
        <title>An opportunistic ruminal bacterium that causes liver abscesses in cattle.</title>
        <authorList>
            <person name="Benahmed F.H."/>
            <person name="Rasmussen M."/>
            <person name="Harbottle H."/>
            <person name="Soppet D."/>
            <person name="Nagaraja T.G."/>
            <person name="Davidson M."/>
        </authorList>
    </citation>
    <scope>NUCLEOTIDE SEQUENCE [LARGE SCALE GENOMIC DNA]</scope>
    <source>
        <strain evidence="3 4">B35</strain>
    </source>
</reference>
<dbReference type="CDD" id="cd01668">
    <property type="entry name" value="TGS_RSH"/>
    <property type="match status" value="1"/>
</dbReference>
<dbReference type="InterPro" id="IPR012676">
    <property type="entry name" value="TGS-like"/>
</dbReference>
<comment type="function">
    <text evidence="2">In eubacteria ppGpp (guanosine 3'-diphosphate 5'-diphosphate) is a mediator of the stringent response that coordinates a variety of cellular activities in response to changes in nutritional abundance.</text>
</comment>
<sequence length="725" mass="83601">MNYWDSFVECVRQKHLEVDIDKIKLAYYFAEESHRGQYRKSGEAYIMHPIEVAKILVELKSDTDTIIAAILHDIVEDTFITLADIEYNFGKNVAHLVDGVTKLKSLPNGTKNQSENIRKMILAMTQNLHVILIKLADRLHNMRTLKFMKPEKQIVIAQETLEVYAPLAHRLGIARIKWELEDLCLYYLHNDKYLEIRSLIDKKKDERKDYIDSFIQTISKILNDVGIKGQVKGRFKHFYSIYKKMYELGKEFDDIYDLMGVRIIVSNTSDCYHVLGEIHSRYTPVPGRFKDYIAVPKSNNYQSIHTTIVGPLAKFIEIQIRTEEMDRVAEEGVAAHWAYKEKRKTNKEDQIYGWLRNIIDLQQNTSNTEDFVKSVTADIKNDTIFVFSPKGDILELPNMATTLDFAFAVHTQVGCRCIGAKVNGKIVPLDTKLQNGDRVEIITSKNSKGPSKDWLDIVRTHGAKSKIRKFLKDINAEEISKAGKESLEKELTKLGISLKDLETDAIILKHMEKNNIKTMEEFYYHVGEKRSKLEIIISKLRNRIEKEKVASEIKLEDIMTKKEEKPSHGKNDFGIVIDGINNTLIRFAKCCTPLPGDEIGGYVTRLTGITVHRKNCINYQSMLKLDPSREIVVSWDEKLIHSKVNKYHFAFTVFVNNRDGILMDVVNVISNHKIHISSVNTHETYKEGKLLASLKFNIEINDKEEYNQLINNISKIRDVLSIQRD</sequence>
<dbReference type="SMART" id="SM00471">
    <property type="entry name" value="HDc"/>
    <property type="match status" value="1"/>
</dbReference>
<dbReference type="SUPFAM" id="SSF109604">
    <property type="entry name" value="HD-domain/PDEase-like"/>
    <property type="match status" value="1"/>
</dbReference>
<dbReference type="CDD" id="cd00077">
    <property type="entry name" value="HDc"/>
    <property type="match status" value="1"/>
</dbReference>
<dbReference type="Pfam" id="PF02824">
    <property type="entry name" value="TGS"/>
    <property type="match status" value="1"/>
</dbReference>
<gene>
    <name evidence="3" type="ORF">C095_07880</name>
</gene>
<dbReference type="FunFam" id="3.30.460.10:FF:000001">
    <property type="entry name" value="GTP pyrophosphokinase RelA"/>
    <property type="match status" value="1"/>
</dbReference>
<dbReference type="CDD" id="cd04876">
    <property type="entry name" value="ACT_RelA-SpoT"/>
    <property type="match status" value="1"/>
</dbReference>
<dbReference type="InterPro" id="IPR012675">
    <property type="entry name" value="Beta-grasp_dom_sf"/>
</dbReference>
<protein>
    <submittedName>
        <fullName evidence="3">Guanosine-3',5'-bis(Diphosphate) 3'-pyrophosphohydrolase</fullName>
    </submittedName>
</protein>
<dbReference type="SMART" id="SM00954">
    <property type="entry name" value="RelA_SpoT"/>
    <property type="match status" value="1"/>
</dbReference>
<dbReference type="FunFam" id="1.10.3210.10:FF:000001">
    <property type="entry name" value="GTP pyrophosphokinase RelA"/>
    <property type="match status" value="1"/>
</dbReference>
<accession>A0A017H537</accession>
<dbReference type="Gene3D" id="3.30.70.260">
    <property type="match status" value="1"/>
</dbReference>
<dbReference type="PANTHER" id="PTHR21262">
    <property type="entry name" value="GUANOSINE-3',5'-BIS DIPHOSPHATE 3'-PYROPHOSPHOHYDROLASE"/>
    <property type="match status" value="1"/>
</dbReference>
<dbReference type="InterPro" id="IPR033655">
    <property type="entry name" value="TGS_RelA/SpoT"/>
</dbReference>
<dbReference type="InterPro" id="IPR004811">
    <property type="entry name" value="RelA/Spo_fam"/>
</dbReference>
<dbReference type="PANTHER" id="PTHR21262:SF31">
    <property type="entry name" value="GTP PYROPHOSPHOKINASE"/>
    <property type="match status" value="1"/>
</dbReference>
<evidence type="ECO:0000313" key="4">
    <source>
        <dbReference type="Proteomes" id="UP000031184"/>
    </source>
</evidence>
<comment type="similarity">
    <text evidence="2">Belongs to the relA/spoT family.</text>
</comment>
<evidence type="ECO:0000256" key="1">
    <source>
        <dbReference type="ARBA" id="ARBA00025704"/>
    </source>
</evidence>
<dbReference type="CDD" id="cd05399">
    <property type="entry name" value="NT_Rel-Spo_like"/>
    <property type="match status" value="1"/>
</dbReference>
<dbReference type="AlphaFoldDB" id="A0A017H537"/>
<dbReference type="GO" id="GO:0016787">
    <property type="term" value="F:hydrolase activity"/>
    <property type="evidence" value="ECO:0007669"/>
    <property type="project" value="UniProtKB-KW"/>
</dbReference>
<comment type="caution">
    <text evidence="3">The sequence shown here is derived from an EMBL/GenBank/DDBJ whole genome shotgun (WGS) entry which is preliminary data.</text>
</comment>
<dbReference type="SUPFAM" id="SSF81301">
    <property type="entry name" value="Nucleotidyltransferase"/>
    <property type="match status" value="1"/>
</dbReference>
<dbReference type="Gene3D" id="3.10.20.30">
    <property type="match status" value="1"/>
</dbReference>